<dbReference type="PRINTS" id="PR00149">
    <property type="entry name" value="FUMRATELYASE"/>
</dbReference>
<dbReference type="EMBL" id="JAMTCG010000003">
    <property type="protein sequence ID" value="MCP2160630.1"/>
    <property type="molecule type" value="Genomic_DNA"/>
</dbReference>
<dbReference type="InterPro" id="IPR008948">
    <property type="entry name" value="L-Aspartase-like"/>
</dbReference>
<dbReference type="PANTHER" id="PTHR43172:SF2">
    <property type="entry name" value="ADENYLOSUCCINATE LYASE C-TERMINAL DOMAIN-CONTAINING PROTEIN"/>
    <property type="match status" value="1"/>
</dbReference>
<dbReference type="PROSITE" id="PS00163">
    <property type="entry name" value="FUMARATE_LYASES"/>
    <property type="match status" value="1"/>
</dbReference>
<reference evidence="4 5" key="1">
    <citation type="submission" date="2022-06" db="EMBL/GenBank/DDBJ databases">
        <title>Genomic Encyclopedia of Archaeal and Bacterial Type Strains, Phase II (KMG-II): from individual species to whole genera.</title>
        <authorList>
            <person name="Goeker M."/>
        </authorList>
    </citation>
    <scope>NUCLEOTIDE SEQUENCE [LARGE SCALE GENOMIC DNA]</scope>
    <source>
        <strain evidence="4 5">DSM 45037</strain>
    </source>
</reference>
<comment type="caution">
    <text evidence="4">The sequence shown here is derived from an EMBL/GenBank/DDBJ whole genome shotgun (WGS) entry which is preliminary data.</text>
</comment>
<dbReference type="InterPro" id="IPR020557">
    <property type="entry name" value="Fumarate_lyase_CS"/>
</dbReference>
<gene>
    <name evidence="4" type="ORF">LX12_001817</name>
</gene>
<sequence>MTGLLWPGDHRAGDAFSDASVVAAAVRVESVWLSALGEIGVAPRFADGIVDEAGAALADDAEIAALAAAGENAGNPIVPLLSRLRDLLADRDPDAARWLHAGLTSQDVLDTALMIVTRDTVRAIRAELDGVITALAGHLDRHRSTPMIGRTLTQPAVEITAGVKIAAWCDGVLDADDDLTALRFPASLSGAAGSRSGTVALGVAAPRDLADTVAAGLGLATTHPWHTTRAPITRAADALQGCTAALGRIATDVITGSRPEIGEFTEPTAAGRGGSSAMPQKVNPVLSVLIRRTALTAPALAALIHTAAADAGDERPPGAWHVEWEPLQSLARHTLAAARQAAELTAGLQIHADAMAGRVARHRDDIDAEHRTLGRLVGRDDIDARGDADAIVDATLTRIRQREDHP</sequence>
<keyword evidence="1" id="KW-0456">Lyase</keyword>
<protein>
    <submittedName>
        <fullName evidence="4">3-carboxy-cis,cis-muconate cycloisomerase</fullName>
    </submittedName>
</protein>
<dbReference type="InterPro" id="IPR024083">
    <property type="entry name" value="Fumarase/histidase_N"/>
</dbReference>
<dbReference type="PANTHER" id="PTHR43172">
    <property type="entry name" value="ADENYLOSUCCINATE LYASE"/>
    <property type="match status" value="1"/>
</dbReference>
<evidence type="ECO:0000256" key="1">
    <source>
        <dbReference type="ARBA" id="ARBA00023239"/>
    </source>
</evidence>
<name>A0ABT1H1T6_9NOCA</name>
<organism evidence="4 5">
    <name type="scientific">Williamsia serinedens</name>
    <dbReference type="NCBI Taxonomy" id="391736"/>
    <lineage>
        <taxon>Bacteria</taxon>
        <taxon>Bacillati</taxon>
        <taxon>Actinomycetota</taxon>
        <taxon>Actinomycetes</taxon>
        <taxon>Mycobacteriales</taxon>
        <taxon>Nocardiaceae</taxon>
        <taxon>Williamsia</taxon>
    </lineage>
</organism>
<comment type="similarity">
    <text evidence="2">Belongs to the class-II fumarase/aspartase family.</text>
</comment>
<dbReference type="Gene3D" id="1.20.200.10">
    <property type="entry name" value="Fumarase/aspartase (Central domain)"/>
    <property type="match status" value="1"/>
</dbReference>
<evidence type="ECO:0000313" key="4">
    <source>
        <dbReference type="EMBL" id="MCP2160630.1"/>
    </source>
</evidence>
<dbReference type="RefSeq" id="WP_253654210.1">
    <property type="nucleotide sequence ID" value="NZ_BAAAOE010000003.1"/>
</dbReference>
<dbReference type="SUPFAM" id="SSF48557">
    <property type="entry name" value="L-aspartase-like"/>
    <property type="match status" value="1"/>
</dbReference>
<dbReference type="Gene3D" id="1.10.275.10">
    <property type="entry name" value="Fumarase/aspartase (N-terminal domain)"/>
    <property type="match status" value="1"/>
</dbReference>
<evidence type="ECO:0000259" key="3">
    <source>
        <dbReference type="Pfam" id="PF00206"/>
    </source>
</evidence>
<dbReference type="Pfam" id="PF00206">
    <property type="entry name" value="Lyase_1"/>
    <property type="match status" value="1"/>
</dbReference>
<accession>A0ABT1H1T6</accession>
<feature type="domain" description="Fumarate lyase N-terminal" evidence="3">
    <location>
        <begin position="28"/>
        <end position="294"/>
    </location>
</feature>
<dbReference type="Proteomes" id="UP001205740">
    <property type="component" value="Unassembled WGS sequence"/>
</dbReference>
<keyword evidence="5" id="KW-1185">Reference proteome</keyword>
<evidence type="ECO:0000313" key="5">
    <source>
        <dbReference type="Proteomes" id="UP001205740"/>
    </source>
</evidence>
<dbReference type="InterPro" id="IPR000362">
    <property type="entry name" value="Fumarate_lyase_fam"/>
</dbReference>
<evidence type="ECO:0000256" key="2">
    <source>
        <dbReference type="ARBA" id="ARBA00034772"/>
    </source>
</evidence>
<dbReference type="InterPro" id="IPR022761">
    <property type="entry name" value="Fumarate_lyase_N"/>
</dbReference>
<proteinExistence type="inferred from homology"/>